<evidence type="ECO:0000256" key="1">
    <source>
        <dbReference type="ARBA" id="ARBA00001970"/>
    </source>
</evidence>
<keyword evidence="6 13" id="KW-0812">Transmembrane</keyword>
<dbReference type="SUPFAM" id="SSF81342">
    <property type="entry name" value="Transmembrane di-heme cytochromes"/>
    <property type="match status" value="1"/>
</dbReference>
<feature type="transmembrane region" description="Helical" evidence="13">
    <location>
        <begin position="43"/>
        <end position="63"/>
    </location>
</feature>
<dbReference type="Pfam" id="PF01292">
    <property type="entry name" value="Ni_hydr_CYTB"/>
    <property type="match status" value="1"/>
</dbReference>
<evidence type="ECO:0000259" key="14">
    <source>
        <dbReference type="Pfam" id="PF01292"/>
    </source>
</evidence>
<dbReference type="RefSeq" id="WP_377398932.1">
    <property type="nucleotide sequence ID" value="NZ_JBHUEQ010000015.1"/>
</dbReference>
<comment type="similarity">
    <text evidence="12">Belongs to the cytochrome b561 family.</text>
</comment>
<dbReference type="Proteomes" id="UP001597322">
    <property type="component" value="Unassembled WGS sequence"/>
</dbReference>
<dbReference type="Gene3D" id="1.20.950.20">
    <property type="entry name" value="Transmembrane di-heme cytochromes, Chain C"/>
    <property type="match status" value="1"/>
</dbReference>
<evidence type="ECO:0000256" key="2">
    <source>
        <dbReference type="ARBA" id="ARBA00004651"/>
    </source>
</evidence>
<reference evidence="16" key="1">
    <citation type="journal article" date="2019" name="Int. J. Syst. Evol. Microbiol.">
        <title>The Global Catalogue of Microorganisms (GCM) 10K type strain sequencing project: providing services to taxonomists for standard genome sequencing and annotation.</title>
        <authorList>
            <consortium name="The Broad Institute Genomics Platform"/>
            <consortium name="The Broad Institute Genome Sequencing Center for Infectious Disease"/>
            <person name="Wu L."/>
            <person name="Ma J."/>
        </authorList>
    </citation>
    <scope>NUCLEOTIDE SEQUENCE [LARGE SCALE GENOMIC DNA]</scope>
    <source>
        <strain evidence="16">CG52</strain>
    </source>
</reference>
<dbReference type="InterPro" id="IPR052168">
    <property type="entry name" value="Cytochrome_b561_oxidase"/>
</dbReference>
<feature type="transmembrane region" description="Helical" evidence="13">
    <location>
        <begin position="84"/>
        <end position="103"/>
    </location>
</feature>
<keyword evidence="4" id="KW-1003">Cell membrane</keyword>
<evidence type="ECO:0000313" key="15">
    <source>
        <dbReference type="EMBL" id="MFD1745374.1"/>
    </source>
</evidence>
<dbReference type="PANTHER" id="PTHR30529:SF7">
    <property type="entry name" value="CYTOCHROME B561 BACTERIAL_NI-HYDROGENASE DOMAIN-CONTAINING PROTEIN"/>
    <property type="match status" value="1"/>
</dbReference>
<evidence type="ECO:0000256" key="3">
    <source>
        <dbReference type="ARBA" id="ARBA00022448"/>
    </source>
</evidence>
<comment type="caution">
    <text evidence="15">The sequence shown here is derived from an EMBL/GenBank/DDBJ whole genome shotgun (WGS) entry which is preliminary data.</text>
</comment>
<name>A0ABW4M2G4_9HYPH</name>
<protein>
    <submittedName>
        <fullName evidence="15">Cytochrome b</fullName>
    </submittedName>
</protein>
<evidence type="ECO:0000313" key="16">
    <source>
        <dbReference type="Proteomes" id="UP001597322"/>
    </source>
</evidence>
<keyword evidence="8" id="KW-0249">Electron transport</keyword>
<evidence type="ECO:0000256" key="5">
    <source>
        <dbReference type="ARBA" id="ARBA00022617"/>
    </source>
</evidence>
<feature type="domain" description="Cytochrome b561 bacterial/Ni-hydrogenase" evidence="14">
    <location>
        <begin position="6"/>
        <end position="170"/>
    </location>
</feature>
<evidence type="ECO:0000256" key="8">
    <source>
        <dbReference type="ARBA" id="ARBA00022982"/>
    </source>
</evidence>
<dbReference type="InterPro" id="IPR016174">
    <property type="entry name" value="Di-haem_cyt_TM"/>
</dbReference>
<organism evidence="15 16">
    <name type="scientific">Rhizobium helianthi</name>
    <dbReference type="NCBI Taxonomy" id="1132695"/>
    <lineage>
        <taxon>Bacteria</taxon>
        <taxon>Pseudomonadati</taxon>
        <taxon>Pseudomonadota</taxon>
        <taxon>Alphaproteobacteria</taxon>
        <taxon>Hyphomicrobiales</taxon>
        <taxon>Rhizobiaceae</taxon>
        <taxon>Rhizobium/Agrobacterium group</taxon>
        <taxon>Rhizobium</taxon>
    </lineage>
</organism>
<gene>
    <name evidence="15" type="ORF">ACFSE1_07885</name>
</gene>
<feature type="transmembrane region" description="Helical" evidence="13">
    <location>
        <begin position="138"/>
        <end position="160"/>
    </location>
</feature>
<evidence type="ECO:0000256" key="10">
    <source>
        <dbReference type="ARBA" id="ARBA00023004"/>
    </source>
</evidence>
<evidence type="ECO:0000256" key="9">
    <source>
        <dbReference type="ARBA" id="ARBA00022989"/>
    </source>
</evidence>
<keyword evidence="5" id="KW-0349">Heme</keyword>
<dbReference type="PANTHER" id="PTHR30529">
    <property type="entry name" value="CYTOCHROME B561"/>
    <property type="match status" value="1"/>
</dbReference>
<keyword evidence="11 13" id="KW-0472">Membrane</keyword>
<keyword evidence="16" id="KW-1185">Reference proteome</keyword>
<comment type="subcellular location">
    <subcellularLocation>
        <location evidence="2">Cell membrane</location>
        <topology evidence="2">Multi-pass membrane protein</topology>
    </subcellularLocation>
</comment>
<accession>A0ABW4M2G4</accession>
<proteinExistence type="inferred from homology"/>
<keyword evidence="7" id="KW-0479">Metal-binding</keyword>
<keyword evidence="9 13" id="KW-1133">Transmembrane helix</keyword>
<comment type="cofactor">
    <cofactor evidence="1">
        <name>heme b</name>
        <dbReference type="ChEBI" id="CHEBI:60344"/>
    </cofactor>
</comment>
<keyword evidence="10" id="KW-0408">Iron</keyword>
<evidence type="ECO:0000256" key="6">
    <source>
        <dbReference type="ARBA" id="ARBA00022692"/>
    </source>
</evidence>
<feature type="transmembrane region" description="Helical" evidence="13">
    <location>
        <begin position="12"/>
        <end position="31"/>
    </location>
</feature>
<evidence type="ECO:0000256" key="11">
    <source>
        <dbReference type="ARBA" id="ARBA00023136"/>
    </source>
</evidence>
<dbReference type="EMBL" id="JBHUEQ010000015">
    <property type="protein sequence ID" value="MFD1745374.1"/>
    <property type="molecule type" value="Genomic_DNA"/>
</dbReference>
<evidence type="ECO:0000256" key="13">
    <source>
        <dbReference type="SAM" id="Phobius"/>
    </source>
</evidence>
<evidence type="ECO:0000256" key="12">
    <source>
        <dbReference type="ARBA" id="ARBA00037975"/>
    </source>
</evidence>
<dbReference type="InterPro" id="IPR011577">
    <property type="entry name" value="Cyt_b561_bac/Ni-Hgenase"/>
</dbReference>
<keyword evidence="3" id="KW-0813">Transport</keyword>
<evidence type="ECO:0000256" key="7">
    <source>
        <dbReference type="ARBA" id="ARBA00022723"/>
    </source>
</evidence>
<sequence>MEQAKYSAPLRALHWIVGLLVLLVWPLGYLIKFVDQSVKLDFYLLHESFGFMVFWFMLMRALVRSFSKQPAPETGLEGAIARTVHLLLYGALILMPVSGFLATNAHGFPLQLFGLVPIWSPVGKDPEVAPVFSAVHEWVAWILLGLFALHMAGVLFHHLIKRDNILYRML</sequence>
<evidence type="ECO:0000256" key="4">
    <source>
        <dbReference type="ARBA" id="ARBA00022475"/>
    </source>
</evidence>